<keyword evidence="2" id="KW-1003">Cell membrane</keyword>
<keyword evidence="7" id="KW-0012">Acyltransferase</keyword>
<comment type="subcellular location">
    <subcellularLocation>
        <location evidence="1">Cell membrane</location>
        <topology evidence="1">Multi-pass membrane protein</topology>
    </subcellularLocation>
</comment>
<evidence type="ECO:0000313" key="11">
    <source>
        <dbReference type="EMBL" id="CAB5020488.1"/>
    </source>
</evidence>
<dbReference type="SUPFAM" id="SSF52266">
    <property type="entry name" value="SGNH hydrolase"/>
    <property type="match status" value="1"/>
</dbReference>
<evidence type="ECO:0000256" key="9">
    <source>
        <dbReference type="SAM" id="Phobius"/>
    </source>
</evidence>
<feature type="region of interest" description="Disordered" evidence="8">
    <location>
        <begin position="340"/>
        <end position="379"/>
    </location>
</feature>
<reference evidence="11" key="1">
    <citation type="submission" date="2020-05" db="EMBL/GenBank/DDBJ databases">
        <authorList>
            <person name="Chiriac C."/>
            <person name="Salcher M."/>
            <person name="Ghai R."/>
            <person name="Kavagutti S V."/>
        </authorList>
    </citation>
    <scope>NUCLEOTIDE SEQUENCE</scope>
</reference>
<evidence type="ECO:0000259" key="10">
    <source>
        <dbReference type="Pfam" id="PF01757"/>
    </source>
</evidence>
<evidence type="ECO:0000256" key="1">
    <source>
        <dbReference type="ARBA" id="ARBA00004651"/>
    </source>
</evidence>
<feature type="transmembrane region" description="Helical" evidence="9">
    <location>
        <begin position="193"/>
        <end position="216"/>
    </location>
</feature>
<feature type="domain" description="Acyltransferase 3" evidence="10">
    <location>
        <begin position="27"/>
        <end position="270"/>
    </location>
</feature>
<keyword evidence="5 9" id="KW-1133">Transmembrane helix</keyword>
<feature type="compositionally biased region" description="Low complexity" evidence="8">
    <location>
        <begin position="368"/>
        <end position="379"/>
    </location>
</feature>
<keyword evidence="3" id="KW-0808">Transferase</keyword>
<protein>
    <submittedName>
        <fullName evidence="11">Unannotated protein</fullName>
    </submittedName>
</protein>
<dbReference type="GO" id="GO:0009103">
    <property type="term" value="P:lipopolysaccharide biosynthetic process"/>
    <property type="evidence" value="ECO:0007669"/>
    <property type="project" value="TreeGrafter"/>
</dbReference>
<feature type="compositionally biased region" description="Low complexity" evidence="8">
    <location>
        <begin position="342"/>
        <end position="356"/>
    </location>
</feature>
<feature type="transmembrane region" description="Helical" evidence="9">
    <location>
        <begin position="88"/>
        <end position="108"/>
    </location>
</feature>
<evidence type="ECO:0000256" key="8">
    <source>
        <dbReference type="SAM" id="MobiDB-lite"/>
    </source>
</evidence>
<evidence type="ECO:0000256" key="4">
    <source>
        <dbReference type="ARBA" id="ARBA00022692"/>
    </source>
</evidence>
<keyword evidence="4 9" id="KW-0812">Transmembrane</keyword>
<name>A0A6J7QRY2_9ZZZZ</name>
<dbReference type="InterPro" id="IPR002656">
    <property type="entry name" value="Acyl_transf_3_dom"/>
</dbReference>
<evidence type="ECO:0000256" key="5">
    <source>
        <dbReference type="ARBA" id="ARBA00022989"/>
    </source>
</evidence>
<proteinExistence type="predicted"/>
<gene>
    <name evidence="11" type="ORF">UFOPK3931_03324</name>
</gene>
<evidence type="ECO:0000256" key="7">
    <source>
        <dbReference type="ARBA" id="ARBA00023315"/>
    </source>
</evidence>
<dbReference type="InterPro" id="IPR007407">
    <property type="entry name" value="DUF459"/>
</dbReference>
<dbReference type="InterPro" id="IPR036514">
    <property type="entry name" value="SGNH_hydro_sf"/>
</dbReference>
<feature type="transmembrane region" description="Helical" evidence="9">
    <location>
        <begin position="298"/>
        <end position="321"/>
    </location>
</feature>
<dbReference type="GO" id="GO:0005886">
    <property type="term" value="C:plasma membrane"/>
    <property type="evidence" value="ECO:0007669"/>
    <property type="project" value="UniProtKB-SubCell"/>
</dbReference>
<dbReference type="AlphaFoldDB" id="A0A6J7QRY2"/>
<sequence>MLLAVGVWAAFWGSAEQHSQLRHDYPWGVFYLANWGQVFSKVAYFSGTPTLFRHLWSLAVEEQWYAIWPLVFLAINRGRASDKRRGRVLVVVSLTVMVGTAIAASASWPTQFFNPFRLSMQRVDHVNFLYLSTITRSSGLLLGAAMAFLWRPWQVTSKPKGNAANVLDMAAVGAVVVLLAGFFMGHVAEDSTYLWMLPMVTIASAVLVAVVVHPWAFGARKVFSARPMVEIGKRSYGLYLWSWPIMRICDAYTGSTSKFLLAAVLTVPVSEASYRYVETPIRTGLLGRWWNNRERRDWSLITGCIGVTTVVLAGSLVVFFGSADKVFDAAQDNSTGVVFDPNATAADTTTTSDNSTVPGTDTGVVGQSTSSTSSTTPVPVTAATLPRRVVIVGDSTAHALAKNLPDGIASTFTIGNGSLQGCSVYSGGTAVSTQGFTRSFTDCAGWETKWASAAQKANAEVALVVIGAWDVFDVKLGGQVVAFDSPTVDQRFTDGVQQGIDALSAIGVKVALLEVPCMRPKDVKGAGTPALPERANDQRVAHVNELLKAVAAKNPTTTTFVAGPQDYCTNEAIANDLGYRWDGVHAYKPGAKLTFETIAQSLLRIPVG</sequence>
<dbReference type="EMBL" id="CAFBOL010000165">
    <property type="protein sequence ID" value="CAB5020488.1"/>
    <property type="molecule type" value="Genomic_DNA"/>
</dbReference>
<evidence type="ECO:0000256" key="6">
    <source>
        <dbReference type="ARBA" id="ARBA00023136"/>
    </source>
</evidence>
<dbReference type="InterPro" id="IPR050879">
    <property type="entry name" value="Acyltransferase_3"/>
</dbReference>
<dbReference type="GO" id="GO:0016747">
    <property type="term" value="F:acyltransferase activity, transferring groups other than amino-acyl groups"/>
    <property type="evidence" value="ECO:0007669"/>
    <property type="project" value="InterPro"/>
</dbReference>
<feature type="transmembrane region" description="Helical" evidence="9">
    <location>
        <begin position="162"/>
        <end position="187"/>
    </location>
</feature>
<dbReference type="Pfam" id="PF04311">
    <property type="entry name" value="DUF459"/>
    <property type="match status" value="1"/>
</dbReference>
<accession>A0A6J7QRY2</accession>
<dbReference type="PANTHER" id="PTHR23028">
    <property type="entry name" value="ACETYLTRANSFERASE"/>
    <property type="match status" value="1"/>
</dbReference>
<dbReference type="PANTHER" id="PTHR23028:SF53">
    <property type="entry name" value="ACYL_TRANSF_3 DOMAIN-CONTAINING PROTEIN"/>
    <property type="match status" value="1"/>
</dbReference>
<evidence type="ECO:0000256" key="3">
    <source>
        <dbReference type="ARBA" id="ARBA00022679"/>
    </source>
</evidence>
<dbReference type="Pfam" id="PF01757">
    <property type="entry name" value="Acyl_transf_3"/>
    <property type="match status" value="1"/>
</dbReference>
<keyword evidence="6 9" id="KW-0472">Membrane</keyword>
<dbReference type="Gene3D" id="3.40.50.1110">
    <property type="entry name" value="SGNH hydrolase"/>
    <property type="match status" value="1"/>
</dbReference>
<organism evidence="11">
    <name type="scientific">freshwater metagenome</name>
    <dbReference type="NCBI Taxonomy" id="449393"/>
    <lineage>
        <taxon>unclassified sequences</taxon>
        <taxon>metagenomes</taxon>
        <taxon>ecological metagenomes</taxon>
    </lineage>
</organism>
<feature type="transmembrane region" description="Helical" evidence="9">
    <location>
        <begin position="128"/>
        <end position="150"/>
    </location>
</feature>
<evidence type="ECO:0000256" key="2">
    <source>
        <dbReference type="ARBA" id="ARBA00022475"/>
    </source>
</evidence>